<name>A0ABW6IBF4_9CYAN</name>
<protein>
    <submittedName>
        <fullName evidence="1">Glycerate kinase</fullName>
    </submittedName>
</protein>
<sequence>MESIIANWAAGQLPQPTQLQQLIDYELSDRRSAKAWGITPETAEAKLKQRAQLLQALIGAQAQFPLAYQQWTDLIPLLWFLWLPLGLWLAEARQSLARPLVQGILGGQGTGKTTLTQILSLILKQLGYRTVCLSIDDLYKTYAERQQLREQDPRLIWRGPPGTHNIELGLKTLEQLQQAQPAQPVDIPRFDKSAHGGEGDRVAPEQVSDIDIVLFEGWFVGVRPIAPEQFLSPPAPITSAEDKAFAKDMNQALQEYLPLWDKLDRLIVLYPEDYRLCQQWRRQAEQDMKATGRAGMSDEKIDQFVAYFWCALHPELFIKPLVDTSGVADLVIEIRSDHTPAAIYSP</sequence>
<dbReference type="RefSeq" id="WP_377960398.1">
    <property type="nucleotide sequence ID" value="NZ_JBHZOL010000004.1"/>
</dbReference>
<accession>A0ABW6IBF4</accession>
<dbReference type="PANTHER" id="PTHR10285">
    <property type="entry name" value="URIDINE KINASE"/>
    <property type="match status" value="1"/>
</dbReference>
<comment type="caution">
    <text evidence="1">The sequence shown here is derived from an EMBL/GenBank/DDBJ whole genome shotgun (WGS) entry which is preliminary data.</text>
</comment>
<dbReference type="Proteomes" id="UP001600165">
    <property type="component" value="Unassembled WGS sequence"/>
</dbReference>
<organism evidence="1 2">
    <name type="scientific">Almyronema epifaneia S1</name>
    <dbReference type="NCBI Taxonomy" id="2991925"/>
    <lineage>
        <taxon>Bacteria</taxon>
        <taxon>Bacillati</taxon>
        <taxon>Cyanobacteriota</taxon>
        <taxon>Cyanophyceae</taxon>
        <taxon>Nodosilineales</taxon>
        <taxon>Nodosilineaceae</taxon>
        <taxon>Almyronema</taxon>
        <taxon>Almyronema epifaneia</taxon>
    </lineage>
</organism>
<gene>
    <name evidence="1" type="ORF">ACFVKH_00755</name>
</gene>
<dbReference type="InterPro" id="IPR027417">
    <property type="entry name" value="P-loop_NTPase"/>
</dbReference>
<evidence type="ECO:0000313" key="2">
    <source>
        <dbReference type="Proteomes" id="UP001600165"/>
    </source>
</evidence>
<proteinExistence type="predicted"/>
<keyword evidence="1" id="KW-0808">Transferase</keyword>
<keyword evidence="2" id="KW-1185">Reference proteome</keyword>
<dbReference type="SUPFAM" id="SSF52540">
    <property type="entry name" value="P-loop containing nucleoside triphosphate hydrolases"/>
    <property type="match status" value="1"/>
</dbReference>
<keyword evidence="1" id="KW-0418">Kinase</keyword>
<evidence type="ECO:0000313" key="1">
    <source>
        <dbReference type="EMBL" id="MFE4104784.1"/>
    </source>
</evidence>
<dbReference type="EMBL" id="JBHZOL010000004">
    <property type="protein sequence ID" value="MFE4104784.1"/>
    <property type="molecule type" value="Genomic_DNA"/>
</dbReference>
<reference evidence="1 2" key="1">
    <citation type="submission" date="2024-10" db="EMBL/GenBank/DDBJ databases">
        <authorList>
            <person name="Ratan Roy A."/>
            <person name="Morales Sandoval P.H."/>
            <person name="De Los Santos Villalobos S."/>
            <person name="Chakraborty S."/>
            <person name="Mukherjee J."/>
        </authorList>
    </citation>
    <scope>NUCLEOTIDE SEQUENCE [LARGE SCALE GENOMIC DNA]</scope>
    <source>
        <strain evidence="1 2">S1</strain>
    </source>
</reference>
<dbReference type="Gene3D" id="3.40.50.300">
    <property type="entry name" value="P-loop containing nucleotide triphosphate hydrolases"/>
    <property type="match status" value="1"/>
</dbReference>
<dbReference type="GO" id="GO:0016301">
    <property type="term" value="F:kinase activity"/>
    <property type="evidence" value="ECO:0007669"/>
    <property type="project" value="UniProtKB-KW"/>
</dbReference>